<feature type="signal peptide" evidence="1">
    <location>
        <begin position="1"/>
        <end position="17"/>
    </location>
</feature>
<dbReference type="EMBL" id="JAADYS010001767">
    <property type="protein sequence ID" value="KAF4461196.1"/>
    <property type="molecule type" value="Genomic_DNA"/>
</dbReference>
<dbReference type="AlphaFoldDB" id="A0A8H4L2R8"/>
<feature type="chain" id="PRO_5034551935" evidence="1">
    <location>
        <begin position="18"/>
        <end position="171"/>
    </location>
</feature>
<name>A0A8H4L2R8_9HYPO</name>
<keyword evidence="1" id="KW-0732">Signal</keyword>
<dbReference type="OrthoDB" id="3440316at2759"/>
<gene>
    <name evidence="2" type="ORF">FALBO_12022</name>
</gene>
<organism evidence="2 3">
    <name type="scientific">Fusarium albosuccineum</name>
    <dbReference type="NCBI Taxonomy" id="1237068"/>
    <lineage>
        <taxon>Eukaryota</taxon>
        <taxon>Fungi</taxon>
        <taxon>Dikarya</taxon>
        <taxon>Ascomycota</taxon>
        <taxon>Pezizomycotina</taxon>
        <taxon>Sordariomycetes</taxon>
        <taxon>Hypocreomycetidae</taxon>
        <taxon>Hypocreales</taxon>
        <taxon>Nectriaceae</taxon>
        <taxon>Fusarium</taxon>
        <taxon>Fusarium decemcellulare species complex</taxon>
    </lineage>
</organism>
<keyword evidence="3" id="KW-1185">Reference proteome</keyword>
<comment type="caution">
    <text evidence="2">The sequence shown here is derived from an EMBL/GenBank/DDBJ whole genome shotgun (WGS) entry which is preliminary data.</text>
</comment>
<reference evidence="2 3" key="1">
    <citation type="submission" date="2020-01" db="EMBL/GenBank/DDBJ databases">
        <title>Identification and distribution of gene clusters putatively required for synthesis of sphingolipid metabolism inhibitors in phylogenetically diverse species of the filamentous fungus Fusarium.</title>
        <authorList>
            <person name="Kim H.-S."/>
            <person name="Busman M."/>
            <person name="Brown D.W."/>
            <person name="Divon H."/>
            <person name="Uhlig S."/>
            <person name="Proctor R.H."/>
        </authorList>
    </citation>
    <scope>NUCLEOTIDE SEQUENCE [LARGE SCALE GENOMIC DNA]</scope>
    <source>
        <strain evidence="2 3">NRRL 20459</strain>
    </source>
</reference>
<evidence type="ECO:0000256" key="1">
    <source>
        <dbReference type="SAM" id="SignalP"/>
    </source>
</evidence>
<evidence type="ECO:0000313" key="3">
    <source>
        <dbReference type="Proteomes" id="UP000554235"/>
    </source>
</evidence>
<protein>
    <submittedName>
        <fullName evidence="2">Uncharacterized protein</fullName>
    </submittedName>
</protein>
<sequence>MIFLSLLLATWKVEETGQYIQVCWRNDTGLVVWDEPTVNAASCLTHLHYAQANTCISVKGAPCVSGYIESGGRLQNFQTLIVADGNSESARLTSDESRTIQAGIRALRGYSVSGTQDNGPFCVCCQSLMKKKSRSCANMMQLVYVVTSEEGDKTTSYAAQLNARWIGENEC</sequence>
<accession>A0A8H4L2R8</accession>
<proteinExistence type="predicted"/>
<evidence type="ECO:0000313" key="2">
    <source>
        <dbReference type="EMBL" id="KAF4461196.1"/>
    </source>
</evidence>
<dbReference type="Proteomes" id="UP000554235">
    <property type="component" value="Unassembled WGS sequence"/>
</dbReference>